<dbReference type="Proteomes" id="UP001172155">
    <property type="component" value="Unassembled WGS sequence"/>
</dbReference>
<name>A0AA40EJN8_9PEZI</name>
<evidence type="ECO:0000256" key="1">
    <source>
        <dbReference type="SAM" id="MobiDB-lite"/>
    </source>
</evidence>
<dbReference type="EMBL" id="JAUKUD010000006">
    <property type="protein sequence ID" value="KAK0740554.1"/>
    <property type="molecule type" value="Genomic_DNA"/>
</dbReference>
<accession>A0AA40EJN8</accession>
<evidence type="ECO:0000313" key="2">
    <source>
        <dbReference type="EMBL" id="KAK0740554.1"/>
    </source>
</evidence>
<feature type="compositionally biased region" description="Pro residues" evidence="1">
    <location>
        <begin position="120"/>
        <end position="148"/>
    </location>
</feature>
<dbReference type="AlphaFoldDB" id="A0AA40EJN8"/>
<protein>
    <submittedName>
        <fullName evidence="2">Uncharacterized protein</fullName>
    </submittedName>
</protein>
<reference evidence="2" key="1">
    <citation type="submission" date="2023-06" db="EMBL/GenBank/DDBJ databases">
        <title>Genome-scale phylogeny and comparative genomics of the fungal order Sordariales.</title>
        <authorList>
            <consortium name="Lawrence Berkeley National Laboratory"/>
            <person name="Hensen N."/>
            <person name="Bonometti L."/>
            <person name="Westerberg I."/>
            <person name="Brannstrom I.O."/>
            <person name="Guillou S."/>
            <person name="Cros-Aarteil S."/>
            <person name="Calhoun S."/>
            <person name="Haridas S."/>
            <person name="Kuo A."/>
            <person name="Mondo S."/>
            <person name="Pangilinan J."/>
            <person name="Riley R."/>
            <person name="LaButti K."/>
            <person name="Andreopoulos B."/>
            <person name="Lipzen A."/>
            <person name="Chen C."/>
            <person name="Yanf M."/>
            <person name="Daum C."/>
            <person name="Ng V."/>
            <person name="Clum A."/>
            <person name="Steindorff A."/>
            <person name="Ohm R."/>
            <person name="Martin F."/>
            <person name="Silar P."/>
            <person name="Natvig D."/>
            <person name="Lalanne C."/>
            <person name="Gautier V."/>
            <person name="Ament-velasquez S.L."/>
            <person name="Kruys A."/>
            <person name="Hutchinson M.I."/>
            <person name="Powell A.J."/>
            <person name="Barry K."/>
            <person name="Miller A.N."/>
            <person name="Grigoriev I.V."/>
            <person name="Debuchy R."/>
            <person name="Gladieux P."/>
            <person name="Thoren M.H."/>
            <person name="Johannesson H."/>
        </authorList>
    </citation>
    <scope>NUCLEOTIDE SEQUENCE</scope>
    <source>
        <strain evidence="2">SMH3187-1</strain>
    </source>
</reference>
<sequence length="193" mass="20355">MSLYGLHHLILSTYLVRLVVRDDKAASLPTNEMEARGGGRGRNPARSLASRVRDASPHLHPVLVTPSPSPSRSVCVCVCAGFTCQPVVEDGGAAKAMCIIDIAYPTYQPRVLNPSFSPLLPQPSPQPPPNHQPTPHIPQPKVPIPPPATMHGSSCPKCGASSDGSSKACGSCGAVGLLPYSRFDTMKKSRTDG</sequence>
<keyword evidence="3" id="KW-1185">Reference proteome</keyword>
<feature type="region of interest" description="Disordered" evidence="1">
    <location>
        <begin position="115"/>
        <end position="169"/>
    </location>
</feature>
<comment type="caution">
    <text evidence="2">The sequence shown here is derived from an EMBL/GenBank/DDBJ whole genome shotgun (WGS) entry which is preliminary data.</text>
</comment>
<evidence type="ECO:0000313" key="3">
    <source>
        <dbReference type="Proteomes" id="UP001172155"/>
    </source>
</evidence>
<organism evidence="2 3">
    <name type="scientific">Schizothecium vesticola</name>
    <dbReference type="NCBI Taxonomy" id="314040"/>
    <lineage>
        <taxon>Eukaryota</taxon>
        <taxon>Fungi</taxon>
        <taxon>Dikarya</taxon>
        <taxon>Ascomycota</taxon>
        <taxon>Pezizomycotina</taxon>
        <taxon>Sordariomycetes</taxon>
        <taxon>Sordariomycetidae</taxon>
        <taxon>Sordariales</taxon>
        <taxon>Schizotheciaceae</taxon>
        <taxon>Schizothecium</taxon>
    </lineage>
</organism>
<gene>
    <name evidence="2" type="ORF">B0T18DRAFT_211476</name>
</gene>
<feature type="region of interest" description="Disordered" evidence="1">
    <location>
        <begin position="30"/>
        <end position="52"/>
    </location>
</feature>
<proteinExistence type="predicted"/>